<dbReference type="Proteomes" id="UP000320390">
    <property type="component" value="Chromosome"/>
</dbReference>
<evidence type="ECO:0000259" key="6">
    <source>
        <dbReference type="SMART" id="SM00861"/>
    </source>
</evidence>
<dbReference type="Pfam" id="PF02780">
    <property type="entry name" value="Transketolase_C"/>
    <property type="match status" value="1"/>
</dbReference>
<dbReference type="SUPFAM" id="SSF52518">
    <property type="entry name" value="Thiamin diphosphate-binding fold (THDP-binding)"/>
    <property type="match status" value="2"/>
</dbReference>
<keyword evidence="8" id="KW-1185">Reference proteome</keyword>
<dbReference type="InterPro" id="IPR001017">
    <property type="entry name" value="DH_E1"/>
</dbReference>
<comment type="cofactor">
    <cofactor evidence="1">
        <name>thiamine diphosphate</name>
        <dbReference type="ChEBI" id="CHEBI:58937"/>
    </cofactor>
</comment>
<dbReference type="InterPro" id="IPR033248">
    <property type="entry name" value="Transketolase_C"/>
</dbReference>
<comment type="function">
    <text evidence="2">E1 component of the 2-oxoglutarate dehydrogenase (OGDH) complex which catalyzes the decarboxylation of 2-oxoglutarate, the first step in the conversion of 2-oxoglutarate to succinyl-CoA and CO(2).</text>
</comment>
<dbReference type="OrthoDB" id="8732661at2"/>
<reference evidence="7 8" key="1">
    <citation type="submission" date="2019-02" db="EMBL/GenBank/DDBJ databases">
        <title>Deep-cultivation of Planctomycetes and their phenomic and genomic characterization uncovers novel biology.</title>
        <authorList>
            <person name="Wiegand S."/>
            <person name="Jogler M."/>
            <person name="Boedeker C."/>
            <person name="Pinto D."/>
            <person name="Vollmers J."/>
            <person name="Rivas-Marin E."/>
            <person name="Kohn T."/>
            <person name="Peeters S.H."/>
            <person name="Heuer A."/>
            <person name="Rast P."/>
            <person name="Oberbeckmann S."/>
            <person name="Bunk B."/>
            <person name="Jeske O."/>
            <person name="Meyerdierks A."/>
            <person name="Storesund J.E."/>
            <person name="Kallscheuer N."/>
            <person name="Luecker S."/>
            <person name="Lage O.M."/>
            <person name="Pohl T."/>
            <person name="Merkel B.J."/>
            <person name="Hornburger P."/>
            <person name="Mueller R.-W."/>
            <person name="Bruemmer F."/>
            <person name="Labrenz M."/>
            <person name="Spormann A.M."/>
            <person name="Op den Camp H."/>
            <person name="Overmann J."/>
            <person name="Amann R."/>
            <person name="Jetten M.S.M."/>
            <person name="Mascher T."/>
            <person name="Medema M.H."/>
            <person name="Devos D.P."/>
            <person name="Kaster A.-K."/>
            <person name="Ovreas L."/>
            <person name="Rohde M."/>
            <person name="Galperin M.Y."/>
            <person name="Jogler C."/>
        </authorList>
    </citation>
    <scope>NUCLEOTIDE SEQUENCE [LARGE SCALE GENOMIC DNA]</scope>
    <source>
        <strain evidence="7 8">Poly30</strain>
    </source>
</reference>
<protein>
    <recommendedName>
        <fullName evidence="3">3-methyl-2-oxobutanoate dehydrogenase (2-methylpropanoyl-transferring)</fullName>
        <ecNumber evidence="3">1.2.4.4</ecNumber>
    </recommendedName>
</protein>
<keyword evidence="7" id="KW-0670">Pyruvate</keyword>
<evidence type="ECO:0000313" key="7">
    <source>
        <dbReference type="EMBL" id="QDV05558.1"/>
    </source>
</evidence>
<dbReference type="EMBL" id="CP036434">
    <property type="protein sequence ID" value="QDV05558.1"/>
    <property type="molecule type" value="Genomic_DNA"/>
</dbReference>
<proteinExistence type="predicted"/>
<dbReference type="SMART" id="SM00861">
    <property type="entry name" value="Transket_pyr"/>
    <property type="match status" value="1"/>
</dbReference>
<dbReference type="PANTHER" id="PTHR42980:SF1">
    <property type="entry name" value="2-OXOISOVALERATE DEHYDROGENASE SUBUNIT BETA, MITOCHONDRIAL"/>
    <property type="match status" value="1"/>
</dbReference>
<feature type="domain" description="Transketolase-like pyrimidine-binding" evidence="6">
    <location>
        <begin position="407"/>
        <end position="588"/>
    </location>
</feature>
<dbReference type="AlphaFoldDB" id="A0A518EN83"/>
<dbReference type="SUPFAM" id="SSF52922">
    <property type="entry name" value="TK C-terminal domain-like"/>
    <property type="match status" value="1"/>
</dbReference>
<dbReference type="InterPro" id="IPR009014">
    <property type="entry name" value="Transketo_C/PFOR_II"/>
</dbReference>
<dbReference type="Gene3D" id="3.40.50.920">
    <property type="match status" value="1"/>
</dbReference>
<keyword evidence="4 7" id="KW-0560">Oxidoreductase</keyword>
<organism evidence="7 8">
    <name type="scientific">Saltatorellus ferox</name>
    <dbReference type="NCBI Taxonomy" id="2528018"/>
    <lineage>
        <taxon>Bacteria</taxon>
        <taxon>Pseudomonadati</taxon>
        <taxon>Planctomycetota</taxon>
        <taxon>Planctomycetia</taxon>
        <taxon>Planctomycetia incertae sedis</taxon>
        <taxon>Saltatorellus</taxon>
    </lineage>
</organism>
<dbReference type="Pfam" id="PF02779">
    <property type="entry name" value="Transket_pyr"/>
    <property type="match status" value="1"/>
</dbReference>
<dbReference type="Pfam" id="PF00676">
    <property type="entry name" value="E1_dh"/>
    <property type="match status" value="1"/>
</dbReference>
<dbReference type="PANTHER" id="PTHR42980">
    <property type="entry name" value="2-OXOISOVALERATE DEHYDROGENASE SUBUNIT BETA-RELATED"/>
    <property type="match status" value="1"/>
</dbReference>
<name>A0A518EN83_9BACT</name>
<gene>
    <name evidence="7" type="primary">pdhB</name>
    <name evidence="7" type="ORF">Poly30_10560</name>
</gene>
<evidence type="ECO:0000313" key="8">
    <source>
        <dbReference type="Proteomes" id="UP000320390"/>
    </source>
</evidence>
<dbReference type="GO" id="GO:0003863">
    <property type="term" value="F:branched-chain 2-oxo acid dehydrogenase activity"/>
    <property type="evidence" value="ECO:0007669"/>
    <property type="project" value="UniProtKB-EC"/>
</dbReference>
<sequence>MTTNRVAVVEGNLDAYLDGAVGPSQHLAPDDPLRPGTTLTARRAVELWEDQILSRCLDVAARDLKRDGQGFYTISSAGHEQNAVLGAQLRTTDPCFLHYRSGGLMAARMRQIEGSTPLFDTLLSFTASKDDPVSAGRHKVWGSKVAWVPPQTSTIASHVPKAVGTAFSLSRAKKLGIDTGLPDDAITCCTFGDASVNHATALAGINSARYAWRRMNPTPVLFVCEDNQRGISVETPRRWIRDFFSRLEHLRYFEANGHVDEVWDTVALAIQTCRTTRQPTFLRLRTHRLWGHAGSDVESAYMSQAEIEAEEAKDPVLNNARRLIELGAATPAALRAIVRSTRERVKAASVEAKRRPKLTNVAEIIAPLAPVDEPRWRIAGNAPIDQARRVQVFGERLPENAKAPTRRTMGARINDALHDEMIRRPNVIAFGEDVGRKGGVYGVTQNLQQHFGRSRCFDTLLDETTILGVAQGSALVGLLPVPEVPYLAYLHNAIDQIRGEACSLQFFSAGQYQNPMVVRIAGLAYQRGFGGHFHNDNSIGALREIPGLSIAVPSNGADAVRLFRGALAMAAESGRVSVFLEPIALYHERDLYEEGDGLWLSDYPVPDGSEGSCLLPGEVGIAHPDHKDVLIVSYANGYRLALRAARQLEADGIRARVLDMRWLNPLPMEAIRAHADECGAVLVADECRATAAGPADAIICGLVEGGFRGRIKSVRSADTYIPLGDAANIVLLSEDDIVRATREVLA</sequence>
<dbReference type="InterPro" id="IPR005475">
    <property type="entry name" value="Transketolase-like_Pyr-bd"/>
</dbReference>
<dbReference type="GO" id="GO:0007584">
    <property type="term" value="P:response to nutrient"/>
    <property type="evidence" value="ECO:0007669"/>
    <property type="project" value="TreeGrafter"/>
</dbReference>
<evidence type="ECO:0000256" key="2">
    <source>
        <dbReference type="ARBA" id="ARBA00003906"/>
    </source>
</evidence>
<dbReference type="GO" id="GO:0009083">
    <property type="term" value="P:branched-chain amino acid catabolic process"/>
    <property type="evidence" value="ECO:0007669"/>
    <property type="project" value="TreeGrafter"/>
</dbReference>
<accession>A0A518EN83</accession>
<evidence type="ECO:0000256" key="4">
    <source>
        <dbReference type="ARBA" id="ARBA00023002"/>
    </source>
</evidence>
<dbReference type="InterPro" id="IPR029061">
    <property type="entry name" value="THDP-binding"/>
</dbReference>
<evidence type="ECO:0000256" key="5">
    <source>
        <dbReference type="ARBA" id="ARBA00023052"/>
    </source>
</evidence>
<dbReference type="EC" id="1.2.4.4" evidence="3"/>
<dbReference type="Gene3D" id="3.40.50.970">
    <property type="match status" value="2"/>
</dbReference>
<evidence type="ECO:0000256" key="1">
    <source>
        <dbReference type="ARBA" id="ARBA00001964"/>
    </source>
</evidence>
<keyword evidence="5" id="KW-0786">Thiamine pyrophosphate</keyword>
<evidence type="ECO:0000256" key="3">
    <source>
        <dbReference type="ARBA" id="ARBA00012277"/>
    </source>
</evidence>
<dbReference type="RefSeq" id="WP_145194961.1">
    <property type="nucleotide sequence ID" value="NZ_CP036434.1"/>
</dbReference>